<proteinExistence type="predicted"/>
<dbReference type="AlphaFoldDB" id="A0A543B2N2"/>
<name>A0A543B2N2_9ACTN</name>
<dbReference type="EMBL" id="VFOW01000001">
    <property type="protein sequence ID" value="TQL79072.1"/>
    <property type="molecule type" value="Genomic_DNA"/>
</dbReference>
<evidence type="ECO:0000313" key="1">
    <source>
        <dbReference type="EMBL" id="TQL79072.1"/>
    </source>
</evidence>
<dbReference type="Proteomes" id="UP000317043">
    <property type="component" value="Unassembled WGS sequence"/>
</dbReference>
<evidence type="ECO:0000313" key="2">
    <source>
        <dbReference type="Proteomes" id="UP000317043"/>
    </source>
</evidence>
<organism evidence="1 2">
    <name type="scientific">Stackebrandtia endophytica</name>
    <dbReference type="NCBI Taxonomy" id="1496996"/>
    <lineage>
        <taxon>Bacteria</taxon>
        <taxon>Bacillati</taxon>
        <taxon>Actinomycetota</taxon>
        <taxon>Actinomycetes</taxon>
        <taxon>Glycomycetales</taxon>
        <taxon>Glycomycetaceae</taxon>
        <taxon>Stackebrandtia</taxon>
    </lineage>
</organism>
<reference evidence="1 2" key="1">
    <citation type="submission" date="2019-06" db="EMBL/GenBank/DDBJ databases">
        <title>Sequencing the genomes of 1000 actinobacteria strains.</title>
        <authorList>
            <person name="Klenk H.-P."/>
        </authorList>
    </citation>
    <scope>NUCLEOTIDE SEQUENCE [LARGE SCALE GENOMIC DNA]</scope>
    <source>
        <strain evidence="1 2">DSM 45928</strain>
    </source>
</reference>
<comment type="caution">
    <text evidence="1">The sequence shown here is derived from an EMBL/GenBank/DDBJ whole genome shotgun (WGS) entry which is preliminary data.</text>
</comment>
<sequence length="34" mass="3780">MTGHIEEYLRRVHVTPPRALTGKIVIAEYDLGGS</sequence>
<keyword evidence="2" id="KW-1185">Reference proteome</keyword>
<gene>
    <name evidence="1" type="ORF">FB566_4673</name>
</gene>
<accession>A0A543B2N2</accession>
<dbReference type="InParanoid" id="A0A543B2N2"/>
<protein>
    <submittedName>
        <fullName evidence="1">Uncharacterized protein</fullName>
    </submittedName>
</protein>